<sequence>MGEWLAFCPEEDDDLMLDIADGKIPLSPVKVDGKRTLLNKFMKSLSATAIDSAVKLVEVSQTSQRKADFRNSKQDISKGNQKSYLVLLNLESMKPIMAFPVPGGCSHVSLSPYDMALTTTTMRGDEILMWDFSSFKSNVILVDRFKRGKTAGIIDQVVWASGNKSIGVLSRTGSIHWFVHLLNESSPNRKSWMIPGTGARTIGLAPKFEGEYGVNPRAAAGTVNSAPRVDRYGMMPDVAITDPTVKVETHQTNQYEYRVKTGESRLLVYCEDDTVKTIDTRTGEWEFTLPLLNARIMEQKCNIVFDFPSAVDLNRKRYAASRGTPQFGFDTLSQAEIDISPKSGAGTKLHIEFSTYAFDSNEENSRESFIRRLETMTCTSDAQPVNFGKASGVPIFSGTAPSIDPCDSGVLNLKTAIETDLKLS</sequence>
<reference evidence="1" key="2">
    <citation type="submission" date="2014-02" db="EMBL/GenBank/DDBJ databases">
        <title>Complete DNA sequence of /Kuraishia capsulata/ illustrates novel genomic features among budding yeasts (/Saccharomycotina/).</title>
        <authorList>
            <person name="Morales L."/>
            <person name="Noel B."/>
            <person name="Porcel B."/>
            <person name="Marcet-Houben M."/>
            <person name="Hullo M-F."/>
            <person name="Sacerdot C."/>
            <person name="Tekaia F."/>
            <person name="Leh-Louis V."/>
            <person name="Despons L."/>
            <person name="Khanna V."/>
            <person name="Aury J-M."/>
            <person name="Barbe V."/>
            <person name="Couloux A."/>
            <person name="Labadie K."/>
            <person name="Pelletier E."/>
            <person name="Souciet J-L."/>
            <person name="Boekhout T."/>
            <person name="Gabaldon T."/>
            <person name="Wincker P."/>
            <person name="Dujon B."/>
        </authorList>
    </citation>
    <scope>NUCLEOTIDE SEQUENCE</scope>
    <source>
        <strain evidence="1">CBS 1993</strain>
    </source>
</reference>
<dbReference type="OrthoDB" id="4089169at2759"/>
<dbReference type="AlphaFoldDB" id="W6MIC1"/>
<proteinExistence type="predicted"/>
<dbReference type="HOGENOM" id="CLU_647346_0_0_1"/>
<organism evidence="1 2">
    <name type="scientific">Kuraishia capsulata CBS 1993</name>
    <dbReference type="NCBI Taxonomy" id="1382522"/>
    <lineage>
        <taxon>Eukaryota</taxon>
        <taxon>Fungi</taxon>
        <taxon>Dikarya</taxon>
        <taxon>Ascomycota</taxon>
        <taxon>Saccharomycotina</taxon>
        <taxon>Pichiomycetes</taxon>
        <taxon>Pichiales</taxon>
        <taxon>Pichiaceae</taxon>
        <taxon>Kuraishia</taxon>
    </lineage>
</organism>
<dbReference type="GeneID" id="34519594"/>
<dbReference type="EMBL" id="HG793126">
    <property type="protein sequence ID" value="CDK26199.1"/>
    <property type="molecule type" value="Genomic_DNA"/>
</dbReference>
<gene>
    <name evidence="1" type="ORF">KUCA_T00002170001</name>
</gene>
<dbReference type="Proteomes" id="UP000019384">
    <property type="component" value="Unassembled WGS sequence"/>
</dbReference>
<reference evidence="1" key="1">
    <citation type="submission" date="2013-12" db="EMBL/GenBank/DDBJ databases">
        <authorList>
            <person name="Genoscope - CEA"/>
        </authorList>
    </citation>
    <scope>NUCLEOTIDE SEQUENCE</scope>
    <source>
        <strain evidence="1">CBS 1993</strain>
    </source>
</reference>
<dbReference type="SUPFAM" id="SSF50978">
    <property type="entry name" value="WD40 repeat-like"/>
    <property type="match status" value="1"/>
</dbReference>
<keyword evidence="2" id="KW-1185">Reference proteome</keyword>
<accession>W6MIC1</accession>
<protein>
    <submittedName>
        <fullName evidence="1">Uncharacterized protein</fullName>
    </submittedName>
</protein>
<evidence type="ECO:0000313" key="1">
    <source>
        <dbReference type="EMBL" id="CDK26199.1"/>
    </source>
</evidence>
<dbReference type="STRING" id="1382522.W6MIC1"/>
<name>W6MIC1_9ASCO</name>
<dbReference type="RefSeq" id="XP_022458206.1">
    <property type="nucleotide sequence ID" value="XM_022604423.1"/>
</dbReference>
<evidence type="ECO:0000313" key="2">
    <source>
        <dbReference type="Proteomes" id="UP000019384"/>
    </source>
</evidence>
<dbReference type="InterPro" id="IPR036322">
    <property type="entry name" value="WD40_repeat_dom_sf"/>
</dbReference>